<dbReference type="GO" id="GO:0006261">
    <property type="term" value="P:DNA-templated DNA replication"/>
    <property type="evidence" value="ECO:0007669"/>
    <property type="project" value="InterPro"/>
</dbReference>
<comment type="function">
    <text evidence="6">The GINS complex plays an essential role in the initiation of DNA replication.</text>
</comment>
<dbReference type="PIRSF" id="PIRSF007764">
    <property type="entry name" value="Sld5"/>
    <property type="match status" value="1"/>
</dbReference>
<dbReference type="InterPro" id="IPR021151">
    <property type="entry name" value="GINS_A"/>
</dbReference>
<sequence>MDINIIENTENPQSDESEYEEIAHTAAEVLQLMEEAWLNEKFAPEILPHKYDIVECLLGQVSHVEENLSNVHNDDLRRSLHQMELDRLRYLVSSYLRLRLEKIERFVYFILKQEEERSQKGEENYLNDNELNFAKCYGQSLDQHFTDQLQFWPGNIPAEWKNQLIVPNIYSYVFMKAKNEIEGVMINHVNEEEEVVDLKTGSQILISYNNVGHLIRNNQSCLI</sequence>
<evidence type="ECO:0000259" key="7">
    <source>
        <dbReference type="Pfam" id="PF05916"/>
    </source>
</evidence>
<dbReference type="SUPFAM" id="SSF158573">
    <property type="entry name" value="GINS helical bundle-like"/>
    <property type="match status" value="1"/>
</dbReference>
<comment type="similarity">
    <text evidence="2 6">Belongs to the GINS4/SLD5 family.</text>
</comment>
<dbReference type="Proteomes" id="UP001329430">
    <property type="component" value="Chromosome 3"/>
</dbReference>
<dbReference type="CDD" id="cd11711">
    <property type="entry name" value="GINS_A_Sld5"/>
    <property type="match status" value="1"/>
</dbReference>
<evidence type="ECO:0000256" key="3">
    <source>
        <dbReference type="ARBA" id="ARBA00014804"/>
    </source>
</evidence>
<dbReference type="GO" id="GO:0000727">
    <property type="term" value="P:double-strand break repair via break-induced replication"/>
    <property type="evidence" value="ECO:0007669"/>
    <property type="project" value="TreeGrafter"/>
</dbReference>
<evidence type="ECO:0000259" key="8">
    <source>
        <dbReference type="Pfam" id="PF16922"/>
    </source>
</evidence>
<keyword evidence="5 6" id="KW-0539">Nucleus</keyword>
<keyword evidence="4 6" id="KW-0235">DNA replication</keyword>
<dbReference type="Gene3D" id="3.40.5.60">
    <property type="match status" value="1"/>
</dbReference>
<accession>A0AAN7VCS5</accession>
<comment type="caution">
    <text evidence="9">The sequence shown here is derived from an EMBL/GenBank/DDBJ whole genome shotgun (WGS) entry which is preliminary data.</text>
</comment>
<dbReference type="Pfam" id="PF05916">
    <property type="entry name" value="Sld5"/>
    <property type="match status" value="1"/>
</dbReference>
<dbReference type="PANTHER" id="PTHR21206">
    <property type="entry name" value="SLD5 PROTEIN"/>
    <property type="match status" value="1"/>
</dbReference>
<evidence type="ECO:0000256" key="2">
    <source>
        <dbReference type="ARBA" id="ARBA00008187"/>
    </source>
</evidence>
<dbReference type="SUPFAM" id="SSF160059">
    <property type="entry name" value="PriA/YqbF domain"/>
    <property type="match status" value="1"/>
</dbReference>
<dbReference type="GO" id="GO:0000811">
    <property type="term" value="C:GINS complex"/>
    <property type="evidence" value="ECO:0007669"/>
    <property type="project" value="UniProtKB-UniRule"/>
</dbReference>
<evidence type="ECO:0000256" key="4">
    <source>
        <dbReference type="ARBA" id="ARBA00022705"/>
    </source>
</evidence>
<evidence type="ECO:0000256" key="1">
    <source>
        <dbReference type="ARBA" id="ARBA00004123"/>
    </source>
</evidence>
<evidence type="ECO:0000256" key="6">
    <source>
        <dbReference type="PIRNR" id="PIRNR007764"/>
    </source>
</evidence>
<dbReference type="Pfam" id="PF16922">
    <property type="entry name" value="SLD5_C"/>
    <property type="match status" value="1"/>
</dbReference>
<feature type="domain" description="GINS subunit" evidence="7">
    <location>
        <begin position="79"/>
        <end position="146"/>
    </location>
</feature>
<dbReference type="InterPro" id="IPR036224">
    <property type="entry name" value="GINS_bundle-like_dom_sf"/>
</dbReference>
<feature type="domain" description="DNA replication complex GINS protein SLD5 C-terminal" evidence="8">
    <location>
        <begin position="167"/>
        <end position="219"/>
    </location>
</feature>
<dbReference type="Gene3D" id="1.20.58.1030">
    <property type="match status" value="1"/>
</dbReference>
<protein>
    <recommendedName>
        <fullName evidence="3 6">DNA replication complex GINS protein SLD5</fullName>
    </recommendedName>
</protein>
<evidence type="ECO:0000313" key="10">
    <source>
        <dbReference type="Proteomes" id="UP001329430"/>
    </source>
</evidence>
<dbReference type="AlphaFoldDB" id="A0AAN7VCS5"/>
<dbReference type="EMBL" id="JAVRBK010000003">
    <property type="protein sequence ID" value="KAK5645930.1"/>
    <property type="molecule type" value="Genomic_DNA"/>
</dbReference>
<evidence type="ECO:0000313" key="9">
    <source>
        <dbReference type="EMBL" id="KAK5645930.1"/>
    </source>
</evidence>
<dbReference type="InterPro" id="IPR038749">
    <property type="entry name" value="Sld5_GINS_A"/>
</dbReference>
<gene>
    <name evidence="9" type="ORF">RI129_004394</name>
</gene>
<dbReference type="InterPro" id="IPR008591">
    <property type="entry name" value="GINS_Sld5"/>
</dbReference>
<dbReference type="InterPro" id="IPR031633">
    <property type="entry name" value="SLD5_C"/>
</dbReference>
<dbReference type="CDD" id="cd21692">
    <property type="entry name" value="GINS_B_Sld5"/>
    <property type="match status" value="1"/>
</dbReference>
<keyword evidence="10" id="KW-1185">Reference proteome</keyword>
<name>A0AAN7VCS5_9COLE</name>
<comment type="subcellular location">
    <subcellularLocation>
        <location evidence="1 6">Nucleus</location>
    </subcellularLocation>
</comment>
<dbReference type="PANTHER" id="PTHR21206:SF0">
    <property type="entry name" value="DNA REPLICATION COMPLEX GINS PROTEIN SLD5"/>
    <property type="match status" value="1"/>
</dbReference>
<organism evidence="9 10">
    <name type="scientific">Pyrocoelia pectoralis</name>
    <dbReference type="NCBI Taxonomy" id="417401"/>
    <lineage>
        <taxon>Eukaryota</taxon>
        <taxon>Metazoa</taxon>
        <taxon>Ecdysozoa</taxon>
        <taxon>Arthropoda</taxon>
        <taxon>Hexapoda</taxon>
        <taxon>Insecta</taxon>
        <taxon>Pterygota</taxon>
        <taxon>Neoptera</taxon>
        <taxon>Endopterygota</taxon>
        <taxon>Coleoptera</taxon>
        <taxon>Polyphaga</taxon>
        <taxon>Elateriformia</taxon>
        <taxon>Elateroidea</taxon>
        <taxon>Lampyridae</taxon>
        <taxon>Lampyrinae</taxon>
        <taxon>Pyrocoelia</taxon>
    </lineage>
</organism>
<evidence type="ECO:0000256" key="5">
    <source>
        <dbReference type="ARBA" id="ARBA00023242"/>
    </source>
</evidence>
<proteinExistence type="inferred from homology"/>
<reference evidence="9 10" key="1">
    <citation type="journal article" date="2024" name="Insects">
        <title>An Improved Chromosome-Level Genome Assembly of the Firefly Pyrocoelia pectoralis.</title>
        <authorList>
            <person name="Fu X."/>
            <person name="Meyer-Rochow V.B."/>
            <person name="Ballantyne L."/>
            <person name="Zhu X."/>
        </authorList>
    </citation>
    <scope>NUCLEOTIDE SEQUENCE [LARGE SCALE GENOMIC DNA]</scope>
    <source>
        <strain evidence="9">XCY_ONT2</strain>
    </source>
</reference>